<evidence type="ECO:0000256" key="1">
    <source>
        <dbReference type="ARBA" id="ARBA00004479"/>
    </source>
</evidence>
<dbReference type="AlphaFoldDB" id="A0A8K0H6H3"/>
<dbReference type="InterPro" id="IPR000858">
    <property type="entry name" value="S_locus_glycoprot_dom"/>
</dbReference>
<evidence type="ECO:0000256" key="10">
    <source>
        <dbReference type="ARBA" id="ARBA00022989"/>
    </source>
</evidence>
<evidence type="ECO:0000256" key="18">
    <source>
        <dbReference type="PROSITE-ProRule" id="PRU10141"/>
    </source>
</evidence>
<dbReference type="InterPro" id="IPR003609">
    <property type="entry name" value="Pan_app"/>
</dbReference>
<protein>
    <recommendedName>
        <fullName evidence="17">Receptor-like serine/threonine-protein kinase</fullName>
        <ecNumber evidence="17">2.7.11.1</ecNumber>
    </recommendedName>
</protein>
<evidence type="ECO:0000256" key="2">
    <source>
        <dbReference type="ARBA" id="ARBA00022527"/>
    </source>
</evidence>
<evidence type="ECO:0000256" key="7">
    <source>
        <dbReference type="ARBA" id="ARBA00022741"/>
    </source>
</evidence>
<dbReference type="SMART" id="SM00108">
    <property type="entry name" value="B_lectin"/>
    <property type="match status" value="1"/>
</dbReference>
<evidence type="ECO:0000256" key="8">
    <source>
        <dbReference type="ARBA" id="ARBA00022777"/>
    </source>
</evidence>
<keyword evidence="8 17" id="KW-0418">Kinase</keyword>
<dbReference type="Gene3D" id="1.10.510.10">
    <property type="entry name" value="Transferase(Phosphotransferase) domain 1"/>
    <property type="match status" value="1"/>
</dbReference>
<evidence type="ECO:0000259" key="21">
    <source>
        <dbReference type="PROSITE" id="PS50927"/>
    </source>
</evidence>
<dbReference type="SUPFAM" id="SSF56112">
    <property type="entry name" value="Protein kinase-like (PK-like)"/>
    <property type="match status" value="1"/>
</dbReference>
<keyword evidence="10 19" id="KW-1133">Transmembrane helix</keyword>
<keyword evidence="4 17" id="KW-0808">Transferase</keyword>
<evidence type="ECO:0000256" key="5">
    <source>
        <dbReference type="ARBA" id="ARBA00022692"/>
    </source>
</evidence>
<name>A0A8K0H6H3_9ROSA</name>
<evidence type="ECO:0000256" key="17">
    <source>
        <dbReference type="PIRNR" id="PIRNR000641"/>
    </source>
</evidence>
<gene>
    <name evidence="23" type="ORF">FNV43_RR11785</name>
</gene>
<evidence type="ECO:0000256" key="19">
    <source>
        <dbReference type="SAM" id="Phobius"/>
    </source>
</evidence>
<dbReference type="FunFam" id="1.10.510.10:FF:000537">
    <property type="entry name" value="Putative receptor-like protein kinase"/>
    <property type="match status" value="1"/>
</dbReference>
<reference evidence="23" key="1">
    <citation type="submission" date="2020-03" db="EMBL/GenBank/DDBJ databases">
        <title>A high-quality chromosome-level genome assembly of a woody plant with both climbing and erect habits, Rhamnella rubrinervis.</title>
        <authorList>
            <person name="Lu Z."/>
            <person name="Yang Y."/>
            <person name="Zhu X."/>
            <person name="Sun Y."/>
        </authorList>
    </citation>
    <scope>NUCLEOTIDE SEQUENCE</scope>
    <source>
        <strain evidence="23">BYM</strain>
        <tissue evidence="23">Leaf</tissue>
    </source>
</reference>
<dbReference type="GO" id="GO:0004674">
    <property type="term" value="F:protein serine/threonine kinase activity"/>
    <property type="evidence" value="ECO:0007669"/>
    <property type="project" value="UniProtKB-KW"/>
</dbReference>
<dbReference type="PROSITE" id="PS50948">
    <property type="entry name" value="PAN"/>
    <property type="match status" value="1"/>
</dbReference>
<evidence type="ECO:0000313" key="23">
    <source>
        <dbReference type="EMBL" id="KAF3446605.1"/>
    </source>
</evidence>
<dbReference type="PANTHER" id="PTHR47974">
    <property type="entry name" value="OS07G0415500 PROTEIN"/>
    <property type="match status" value="1"/>
</dbReference>
<comment type="caution">
    <text evidence="23">The sequence shown here is derived from an EMBL/GenBank/DDBJ whole genome shotgun (WGS) entry which is preliminary data.</text>
</comment>
<feature type="transmembrane region" description="Helical" evidence="19">
    <location>
        <begin position="472"/>
        <end position="497"/>
    </location>
</feature>
<dbReference type="Pfam" id="PF00954">
    <property type="entry name" value="S_locus_glycop"/>
    <property type="match status" value="1"/>
</dbReference>
<keyword evidence="5 19" id="KW-0812">Transmembrane</keyword>
<dbReference type="GO" id="GO:0048544">
    <property type="term" value="P:recognition of pollen"/>
    <property type="evidence" value="ECO:0007669"/>
    <property type="project" value="InterPro"/>
</dbReference>
<evidence type="ECO:0000256" key="4">
    <source>
        <dbReference type="ARBA" id="ARBA00022679"/>
    </source>
</evidence>
<dbReference type="InterPro" id="IPR011009">
    <property type="entry name" value="Kinase-like_dom_sf"/>
</dbReference>
<dbReference type="InterPro" id="IPR001480">
    <property type="entry name" value="Bulb-type_lectin_dom"/>
</dbReference>
<dbReference type="InterPro" id="IPR036426">
    <property type="entry name" value="Bulb-type_lectin_dom_sf"/>
</dbReference>
<feature type="domain" description="Bulb-type lectin" evidence="21">
    <location>
        <begin position="31"/>
        <end position="160"/>
    </location>
</feature>
<dbReference type="InterPro" id="IPR008271">
    <property type="entry name" value="Ser/Thr_kinase_AS"/>
</dbReference>
<comment type="subcellular location">
    <subcellularLocation>
        <location evidence="1">Membrane</location>
        <topology evidence="1">Single-pass type I membrane protein</topology>
    </subcellularLocation>
</comment>
<dbReference type="PIRSF" id="PIRSF000641">
    <property type="entry name" value="SRK"/>
    <property type="match status" value="1"/>
</dbReference>
<evidence type="ECO:0000256" key="9">
    <source>
        <dbReference type="ARBA" id="ARBA00022840"/>
    </source>
</evidence>
<comment type="catalytic activity">
    <reaction evidence="16 17">
        <text>L-seryl-[protein] + ATP = O-phospho-L-seryl-[protein] + ADP + H(+)</text>
        <dbReference type="Rhea" id="RHEA:17989"/>
        <dbReference type="Rhea" id="RHEA-COMP:9863"/>
        <dbReference type="Rhea" id="RHEA-COMP:11604"/>
        <dbReference type="ChEBI" id="CHEBI:15378"/>
        <dbReference type="ChEBI" id="CHEBI:29999"/>
        <dbReference type="ChEBI" id="CHEBI:30616"/>
        <dbReference type="ChEBI" id="CHEBI:83421"/>
        <dbReference type="ChEBI" id="CHEBI:456216"/>
        <dbReference type="EC" id="2.7.11.1"/>
    </reaction>
</comment>
<feature type="transmembrane region" description="Helical" evidence="19">
    <location>
        <begin position="9"/>
        <end position="27"/>
    </location>
</feature>
<evidence type="ECO:0000256" key="6">
    <source>
        <dbReference type="ARBA" id="ARBA00022729"/>
    </source>
</evidence>
<organism evidence="23 24">
    <name type="scientific">Rhamnella rubrinervis</name>
    <dbReference type="NCBI Taxonomy" id="2594499"/>
    <lineage>
        <taxon>Eukaryota</taxon>
        <taxon>Viridiplantae</taxon>
        <taxon>Streptophyta</taxon>
        <taxon>Embryophyta</taxon>
        <taxon>Tracheophyta</taxon>
        <taxon>Spermatophyta</taxon>
        <taxon>Magnoliopsida</taxon>
        <taxon>eudicotyledons</taxon>
        <taxon>Gunneridae</taxon>
        <taxon>Pentapetalae</taxon>
        <taxon>rosids</taxon>
        <taxon>fabids</taxon>
        <taxon>Rosales</taxon>
        <taxon>Rhamnaceae</taxon>
        <taxon>rhamnoid group</taxon>
        <taxon>Rhamneae</taxon>
        <taxon>Rhamnella</taxon>
    </lineage>
</organism>
<dbReference type="Gene3D" id="2.90.10.10">
    <property type="entry name" value="Bulb-type lectin domain"/>
    <property type="match status" value="1"/>
</dbReference>
<evidence type="ECO:0000256" key="16">
    <source>
        <dbReference type="ARBA" id="ARBA00048679"/>
    </source>
</evidence>
<dbReference type="InterPro" id="IPR024171">
    <property type="entry name" value="SRK-like_kinase"/>
</dbReference>
<evidence type="ECO:0000256" key="12">
    <source>
        <dbReference type="ARBA" id="ARBA00023157"/>
    </source>
</evidence>
<sequence length="829" mass="93586">MPAKVRNPCYFIDGYIYIIFLVLLFMWRADYSSSSTIDTLSQGSSLSVSQKPEEVLVSSNGVFTAGFSSVGDNAFCFTINFTKSFPPTIVWVANRDQPVNGIGSKITLLTSGNLILLDAGKITLWSTETTSTSSVHLRLHDNGNLVLYNTRGQSLWESFNSPTDTLLAEQKVTKDASLLSSKSRTNYSSGYYKLFFDNDNVLRLLFQGPDSQISSLYWPDPWKGPFETGRSTYNNSKLGMFNSTGHFWSSDNMVFSASDCDAVLHRRLTIDPDGNLRMYSFDEKNRTWVVTWQAVSEPCKIHGTCGPNSLCIHNHAMGRRCSCLKGFKMKSYPDWSYGCEPEFNNSFSNTQELGFIHIATAGFYGYDFDYYENLTLQRCKEECLKFLKCKAFHYKFSDDCRCYKCYLKSILLNGRQTPDYQGDMYVKLPKAIISSLEIKPIEQLKLHCPHHLEPVMLNRTYERARESGSIKFLLWLAVSVAGVEIACISSVLFFLYWKSRSKGTDKATQGYMLAATRFQKFSYSEMKRATRGFREEIGRGAGGVVYKGVLADHRVAAIKRLNYEANGGEGEFLKEVSTIGRLNHMNLIEIWGYCAEGKHRLLVYEYMVNGSLASKMLSLNNELDWEKRFGIALGTAKGLSYLHEECLEWVLHCDVKPQNILLDSSYHPKVADFGLSKLQYRSAVPQNSSFSRIRGTRGYMAPEWVYNLPITSKVDVYSYGIVALELVTGRKPTGIQIISESTGGMALSEQHGRLVTWVKEKMKMVNGGRGTDESWIQKVADPLLGGKFDKQKLEVVVKVALQCVEEDKEARPSMSQVVEMLQCTTMNSP</sequence>
<evidence type="ECO:0000259" key="20">
    <source>
        <dbReference type="PROSITE" id="PS50011"/>
    </source>
</evidence>
<dbReference type="SMART" id="SM00220">
    <property type="entry name" value="S_TKc"/>
    <property type="match status" value="1"/>
</dbReference>
<dbReference type="SUPFAM" id="SSF51110">
    <property type="entry name" value="alpha-D-mannose-specific plant lectins"/>
    <property type="match status" value="1"/>
</dbReference>
<evidence type="ECO:0000313" key="24">
    <source>
        <dbReference type="Proteomes" id="UP000796880"/>
    </source>
</evidence>
<evidence type="ECO:0000256" key="13">
    <source>
        <dbReference type="ARBA" id="ARBA00023170"/>
    </source>
</evidence>
<dbReference type="PANTHER" id="PTHR47974:SF3">
    <property type="entry name" value="RECEPTOR-LIKE SERINE_THREONINE-PROTEIN KINASE"/>
    <property type="match status" value="1"/>
</dbReference>
<dbReference type="InterPro" id="IPR000719">
    <property type="entry name" value="Prot_kinase_dom"/>
</dbReference>
<comment type="similarity">
    <text evidence="17">Belongs to the protein kinase superfamily. Ser/Thr protein kinase family.</text>
</comment>
<evidence type="ECO:0000256" key="3">
    <source>
        <dbReference type="ARBA" id="ARBA00022536"/>
    </source>
</evidence>
<keyword evidence="12" id="KW-1015">Disulfide bond</keyword>
<dbReference type="InterPro" id="IPR017441">
    <property type="entry name" value="Protein_kinase_ATP_BS"/>
</dbReference>
<dbReference type="Gene3D" id="3.30.200.20">
    <property type="entry name" value="Phosphorylase Kinase, domain 1"/>
    <property type="match status" value="1"/>
</dbReference>
<keyword evidence="3" id="KW-0245">EGF-like domain</keyword>
<dbReference type="EMBL" id="VOIH02000005">
    <property type="protein sequence ID" value="KAF3446605.1"/>
    <property type="molecule type" value="Genomic_DNA"/>
</dbReference>
<proteinExistence type="inferred from homology"/>
<keyword evidence="2 17" id="KW-0723">Serine/threonine-protein kinase</keyword>
<dbReference type="GO" id="GO:0016020">
    <property type="term" value="C:membrane"/>
    <property type="evidence" value="ECO:0007669"/>
    <property type="project" value="UniProtKB-SubCell"/>
</dbReference>
<evidence type="ECO:0000256" key="15">
    <source>
        <dbReference type="ARBA" id="ARBA00047899"/>
    </source>
</evidence>
<dbReference type="PROSITE" id="PS50927">
    <property type="entry name" value="BULB_LECTIN"/>
    <property type="match status" value="1"/>
</dbReference>
<keyword evidence="11 19" id="KW-0472">Membrane</keyword>
<keyword evidence="9 17" id="KW-0067">ATP-binding</keyword>
<feature type="binding site" evidence="18">
    <location>
        <position position="559"/>
    </location>
    <ligand>
        <name>ATP</name>
        <dbReference type="ChEBI" id="CHEBI:30616"/>
    </ligand>
</feature>
<dbReference type="EC" id="2.7.11.1" evidence="17"/>
<keyword evidence="6" id="KW-0732">Signal</keyword>
<feature type="domain" description="Protein kinase" evidence="20">
    <location>
        <begin position="531"/>
        <end position="829"/>
    </location>
</feature>
<keyword evidence="14" id="KW-0325">Glycoprotein</keyword>
<dbReference type="PROSITE" id="PS00108">
    <property type="entry name" value="PROTEIN_KINASE_ST"/>
    <property type="match status" value="1"/>
</dbReference>
<dbReference type="GO" id="GO:0005524">
    <property type="term" value="F:ATP binding"/>
    <property type="evidence" value="ECO:0007669"/>
    <property type="project" value="UniProtKB-UniRule"/>
</dbReference>
<feature type="domain" description="Apple" evidence="22">
    <location>
        <begin position="339"/>
        <end position="429"/>
    </location>
</feature>
<evidence type="ECO:0000259" key="22">
    <source>
        <dbReference type="PROSITE" id="PS50948"/>
    </source>
</evidence>
<keyword evidence="24" id="KW-1185">Reference proteome</keyword>
<dbReference type="Pfam" id="PF01453">
    <property type="entry name" value="B_lectin"/>
    <property type="match status" value="1"/>
</dbReference>
<dbReference type="CDD" id="cd00028">
    <property type="entry name" value="B_lectin"/>
    <property type="match status" value="1"/>
</dbReference>
<evidence type="ECO:0000256" key="11">
    <source>
        <dbReference type="ARBA" id="ARBA00023136"/>
    </source>
</evidence>
<dbReference type="Pfam" id="PF00069">
    <property type="entry name" value="Pkinase"/>
    <property type="match status" value="1"/>
</dbReference>
<dbReference type="Proteomes" id="UP000796880">
    <property type="component" value="Unassembled WGS sequence"/>
</dbReference>
<dbReference type="FunFam" id="3.30.200.20:FF:000059">
    <property type="entry name" value="S-receptor-like serine/threonine-protein kinase"/>
    <property type="match status" value="1"/>
</dbReference>
<dbReference type="PROSITE" id="PS50011">
    <property type="entry name" value="PROTEIN_KINASE_DOM"/>
    <property type="match status" value="1"/>
</dbReference>
<keyword evidence="13" id="KW-0675">Receptor</keyword>
<evidence type="ECO:0000256" key="14">
    <source>
        <dbReference type="ARBA" id="ARBA00023180"/>
    </source>
</evidence>
<comment type="catalytic activity">
    <reaction evidence="15 17">
        <text>L-threonyl-[protein] + ATP = O-phospho-L-threonyl-[protein] + ADP + H(+)</text>
        <dbReference type="Rhea" id="RHEA:46608"/>
        <dbReference type="Rhea" id="RHEA-COMP:11060"/>
        <dbReference type="Rhea" id="RHEA-COMP:11605"/>
        <dbReference type="ChEBI" id="CHEBI:15378"/>
        <dbReference type="ChEBI" id="CHEBI:30013"/>
        <dbReference type="ChEBI" id="CHEBI:30616"/>
        <dbReference type="ChEBI" id="CHEBI:61977"/>
        <dbReference type="ChEBI" id="CHEBI:456216"/>
        <dbReference type="EC" id="2.7.11.1"/>
    </reaction>
</comment>
<keyword evidence="7 17" id="KW-0547">Nucleotide-binding</keyword>
<accession>A0A8K0H6H3</accession>
<dbReference type="PROSITE" id="PS00107">
    <property type="entry name" value="PROTEIN_KINASE_ATP"/>
    <property type="match status" value="1"/>
</dbReference>
<dbReference type="OrthoDB" id="619632at2759"/>